<dbReference type="SUPFAM" id="SSF57184">
    <property type="entry name" value="Growth factor receptor domain"/>
    <property type="match status" value="1"/>
</dbReference>
<dbReference type="Pfam" id="PF07645">
    <property type="entry name" value="EGF_CA"/>
    <property type="match status" value="1"/>
</dbReference>
<feature type="domain" description="EGF-like" evidence="8">
    <location>
        <begin position="1779"/>
        <end position="1817"/>
    </location>
</feature>
<dbReference type="PROSITE" id="PS01187">
    <property type="entry name" value="EGF_CA"/>
    <property type="match status" value="1"/>
</dbReference>
<dbReference type="SMART" id="SM00181">
    <property type="entry name" value="EGF"/>
    <property type="match status" value="3"/>
</dbReference>
<keyword evidence="3" id="KW-0677">Repeat</keyword>
<evidence type="ECO:0000256" key="1">
    <source>
        <dbReference type="ARBA" id="ARBA00022536"/>
    </source>
</evidence>
<dbReference type="Proteomes" id="UP000192247">
    <property type="component" value="Unassembled WGS sequence"/>
</dbReference>
<dbReference type="InterPro" id="IPR009030">
    <property type="entry name" value="Growth_fac_rcpt_cys_sf"/>
</dbReference>
<evidence type="ECO:0000259" key="8">
    <source>
        <dbReference type="PROSITE" id="PS50026"/>
    </source>
</evidence>
<feature type="compositionally biased region" description="Low complexity" evidence="6">
    <location>
        <begin position="856"/>
        <end position="870"/>
    </location>
</feature>
<dbReference type="STRING" id="418985.A0A1V9X4L7"/>
<feature type="compositionally biased region" description="Low complexity" evidence="6">
    <location>
        <begin position="1889"/>
        <end position="1909"/>
    </location>
</feature>
<protein>
    <recommendedName>
        <fullName evidence="8">EGF-like domain-containing protein</fullName>
    </recommendedName>
</protein>
<dbReference type="InterPro" id="IPR050751">
    <property type="entry name" value="ECM_structural_protein"/>
</dbReference>
<comment type="caution">
    <text evidence="9">The sequence shown here is derived from an EMBL/GenBank/DDBJ whole genome shotgun (WGS) entry which is preliminary data.</text>
</comment>
<keyword evidence="1 5" id="KW-0245">EGF-like domain</keyword>
<feature type="compositionally biased region" description="Low complexity" evidence="6">
    <location>
        <begin position="931"/>
        <end position="951"/>
    </location>
</feature>
<evidence type="ECO:0000256" key="6">
    <source>
        <dbReference type="SAM" id="MobiDB-lite"/>
    </source>
</evidence>
<dbReference type="PROSITE" id="PS00022">
    <property type="entry name" value="EGF_1"/>
    <property type="match status" value="1"/>
</dbReference>
<name>A0A1V9X4L7_9ACAR</name>
<dbReference type="EMBL" id="MNPL01024332">
    <property type="protein sequence ID" value="OQR68570.1"/>
    <property type="molecule type" value="Genomic_DNA"/>
</dbReference>
<reference evidence="9 10" key="1">
    <citation type="journal article" date="2017" name="Gigascience">
        <title>Draft genome of the honey bee ectoparasitic mite, Tropilaelaps mercedesae, is shaped by the parasitic life history.</title>
        <authorList>
            <person name="Dong X."/>
            <person name="Armstrong S.D."/>
            <person name="Xia D."/>
            <person name="Makepeace B.L."/>
            <person name="Darby A.C."/>
            <person name="Kadowaki T."/>
        </authorList>
    </citation>
    <scope>NUCLEOTIDE SEQUENCE [LARGE SCALE GENOMIC DNA]</scope>
    <source>
        <strain evidence="9">Wuxi-XJTLU</strain>
    </source>
</reference>
<evidence type="ECO:0000313" key="9">
    <source>
        <dbReference type="EMBL" id="OQR68570.1"/>
    </source>
</evidence>
<dbReference type="PANTHER" id="PTHR24034:SF89">
    <property type="entry name" value="COMPLEMENT COMPONENT C1Q RECEPTOR"/>
    <property type="match status" value="1"/>
</dbReference>
<dbReference type="FunFam" id="2.10.25.10:FF:000038">
    <property type="entry name" value="Fibrillin 2"/>
    <property type="match status" value="1"/>
</dbReference>
<feature type="compositionally biased region" description="Basic residues" evidence="6">
    <location>
        <begin position="1910"/>
        <end position="1928"/>
    </location>
</feature>
<organism evidence="9 10">
    <name type="scientific">Tropilaelaps mercedesae</name>
    <dbReference type="NCBI Taxonomy" id="418985"/>
    <lineage>
        <taxon>Eukaryota</taxon>
        <taxon>Metazoa</taxon>
        <taxon>Ecdysozoa</taxon>
        <taxon>Arthropoda</taxon>
        <taxon>Chelicerata</taxon>
        <taxon>Arachnida</taxon>
        <taxon>Acari</taxon>
        <taxon>Parasitiformes</taxon>
        <taxon>Mesostigmata</taxon>
        <taxon>Gamasina</taxon>
        <taxon>Dermanyssoidea</taxon>
        <taxon>Laelapidae</taxon>
        <taxon>Tropilaelaps</taxon>
    </lineage>
</organism>
<sequence>INTASYVTPIRIRKSSVVRRRPQASTDYVEVHPELAQIPVASPLPTAESDFTLPTPTIIRSSRVIPRQRLTSTVIQPTLPQYLFESSTVEDLLASDPKRKVKVYQSRESVVTSVHSGQVDATLLSQISNGYLDGSTVPVITKTRGLATTIVNLQSRLHITSDPEPVSRIVATPLANTAPATPVFELDQLENIRKTVYVLQTFMYTVVDETGQTHTSSKTEIKSSILATPTALLKDAVTEDVSISNGYLALDNTRKVNLANDVRNGKTTRVDLSLRTVVKLDNVGDAIIRTQQPTLSTWSASEIEPTTVESSTAYILATRSAIPDVTSEPPRKKIKIKSVVRKRPPIQTSIIEQTQLESSFLFDSTPVLTSSTEYLPDLTSPTILPTKQLKRLKVTVRKKASKLIRPVPETSSAAVVHETSSTPAEVTRTFQAVTKSGRGRLRASKIISRRVRPSDLIRQSPVFSVTPVAFTTTTRLPIEVSGSTEFRDVELTTFSLVTSTITPSFFPPSPHLMKPMQASPVVLTYFTTTTYTIPMTQDGVIKYTTSEHTNSRVVTQYSEPSSLQPSLVLDAALVNELQTPRISDFETKTMYTTYTYYTTYFVNGSSSVTSSLNIISNTIQVPVLSSIVPTPATPLTILKTSERLKVSTSYSTFTFYATLFNGTSSLVTPFEEVQSQVFTLTESFVVTRTVSIAPTSGAVLPSGLLQNTGPEQLQPEPTQASVSPSFTLFTLAQPSTTLSRQGPLVPSVKTFLTTFTYFTTFFRQSSSYVVSKESVVTSYATLFVDQAKLKTTTTKRPVTSTSTLDTRFPYTTYTSYTTYTFYTTLFGGKDKIIISSEQVVPQVVTKRLDEPLPKITSTTTTTTTQYSTYTAPPVTDDLAPSRETQQQQQRKPIPAPTPTSEPPSTTSTPISTSTSTSSLTYEIIAEPTEFSTASPPLETSTSESATTETSAQVPSSSSTVATIALPEIIIRDHKPTTISIAKKSSTVSSTPPLTTLPYTQTMVLSSSTRFFGRDRRLTHIGAGSTLLLITGSDGLLTRSQAAIATESPTSTVTATTATTIATSAAAPGQIAPSSTQPGTILDLTDILGGKGGKLGEAIKGIVNLFTTKNSTTSPDATTTKISREDSSLPVGPVMVSSREPLFIPLSPVLDISSFIKPATASKDVASASVDPKLTPIYKPDEAKEGKELHIPLEKLMSDISRATTKTGTAHPTVAVATKKLIPSTTIRFGTTPSESVSVIVGAETIFFDEGTNTDPVAPVGGASTTAIRPTFVHESSATPSSKSVIVTPEVSVDTSHEASTVPGSGVEAQSSVVVVQPTVSVRPVVESTSLEQDIRPSKPTIYFQVSSSTVATEGPKTISEVDYGGVKVFIAGRGSRKPVEPVVKPDTPPSTRKPLPNIFKVGAAIGGRVSSRQDAIDIRERVTDTKIGFLVVVVVLKSVAGSQPARTTRSKALLWGAVHPKVHTSRLPPRVWRGPPLNSSESFVVTILHNPSQVGTRKGGAPTTAKPISNLPKVKISFPKPPPPPVTTIDPAADDLNDIFSAFKPFNSTTKESDGPTPSPLCYPGCDSSRHETCVPNPSKSARNKYICACRPGYTRDPDNSSNRCIASQTFLLPVHLVRASTKGSVQSQMPRLLHALKVSLEQTYSDQLGFGKGSLLDAKVNSVQKVTNYNNESSLVLTLALSQRASNADLSLPSLSEQLARSAPILNASLESLQSPFVLLASSPIDALQDLDECSYSDLNDCSYYARCINVPGSFHCECKSGYQDLDAESPGRTCSSEIKNCQFCSARGSCILGVDNGVEKTTCRCNTMYLGRRCEINGLVLAIALPIALSLLTVTVCCSVRRCRPRYRSTAVKPPLPPTKIAMAYPSGGSLLTSSDKGHSDKTQMISDSSSEGEASQGGELHGWTSHGHGHPHHVHGHGSHSHGHHGPIDGRHTQMSSGGYSGYGDSLAETLSAHPLPSIVIPRVRPKLPARQR</sequence>
<dbReference type="PROSITE" id="PS50026">
    <property type="entry name" value="EGF_3"/>
    <property type="match status" value="2"/>
</dbReference>
<feature type="transmembrane region" description="Helical" evidence="7">
    <location>
        <begin position="1820"/>
        <end position="1842"/>
    </location>
</feature>
<keyword evidence="7" id="KW-1133">Transmembrane helix</keyword>
<keyword evidence="10" id="KW-1185">Reference proteome</keyword>
<feature type="region of interest" description="Disordered" evidence="6">
    <location>
        <begin position="1493"/>
        <end position="1522"/>
    </location>
</feature>
<evidence type="ECO:0000313" key="10">
    <source>
        <dbReference type="Proteomes" id="UP000192247"/>
    </source>
</evidence>
<dbReference type="PANTHER" id="PTHR24034">
    <property type="entry name" value="EGF-LIKE DOMAIN-CONTAINING PROTEIN"/>
    <property type="match status" value="1"/>
</dbReference>
<dbReference type="InParanoid" id="A0A1V9X4L7"/>
<feature type="region of interest" description="Disordered" evidence="6">
    <location>
        <begin position="1856"/>
        <end position="1945"/>
    </location>
</feature>
<dbReference type="OrthoDB" id="6430124at2759"/>
<dbReference type="InterPro" id="IPR018097">
    <property type="entry name" value="EGF_Ca-bd_CS"/>
</dbReference>
<feature type="disulfide bond" evidence="5">
    <location>
        <begin position="1807"/>
        <end position="1816"/>
    </location>
</feature>
<dbReference type="InterPro" id="IPR049883">
    <property type="entry name" value="NOTCH1_EGF-like"/>
</dbReference>
<feature type="domain" description="EGF-like" evidence="8">
    <location>
        <begin position="1731"/>
        <end position="1770"/>
    </location>
</feature>
<comment type="caution">
    <text evidence="5">Lacks conserved residue(s) required for the propagation of feature annotation.</text>
</comment>
<dbReference type="GO" id="GO:0005509">
    <property type="term" value="F:calcium ion binding"/>
    <property type="evidence" value="ECO:0007669"/>
    <property type="project" value="InterPro"/>
</dbReference>
<keyword evidence="4 5" id="KW-1015">Disulfide bond</keyword>
<keyword evidence="7" id="KW-0812">Transmembrane</keyword>
<dbReference type="InterPro" id="IPR000152">
    <property type="entry name" value="EGF-type_Asp/Asn_hydroxyl_site"/>
</dbReference>
<dbReference type="Gene3D" id="2.10.25.10">
    <property type="entry name" value="Laminin"/>
    <property type="match status" value="1"/>
</dbReference>
<proteinExistence type="predicted"/>
<gene>
    <name evidence="9" type="ORF">BIW11_12828</name>
</gene>
<evidence type="ECO:0000256" key="2">
    <source>
        <dbReference type="ARBA" id="ARBA00022729"/>
    </source>
</evidence>
<dbReference type="InterPro" id="IPR000742">
    <property type="entry name" value="EGF"/>
</dbReference>
<keyword evidence="7" id="KW-0472">Membrane</keyword>
<evidence type="ECO:0000256" key="4">
    <source>
        <dbReference type="ARBA" id="ARBA00023157"/>
    </source>
</evidence>
<accession>A0A1V9X4L7</accession>
<feature type="region of interest" description="Disordered" evidence="6">
    <location>
        <begin position="854"/>
        <end position="958"/>
    </location>
</feature>
<feature type="non-terminal residue" evidence="9">
    <location>
        <position position="1"/>
    </location>
</feature>
<dbReference type="SMART" id="SM00179">
    <property type="entry name" value="EGF_CA"/>
    <property type="match status" value="1"/>
</dbReference>
<keyword evidence="2" id="KW-0732">Signal</keyword>
<dbReference type="InterPro" id="IPR001881">
    <property type="entry name" value="EGF-like_Ca-bd_dom"/>
</dbReference>
<feature type="compositionally biased region" description="Low complexity" evidence="6">
    <location>
        <begin position="902"/>
        <end position="918"/>
    </location>
</feature>
<dbReference type="CDD" id="cd00054">
    <property type="entry name" value="EGF_CA"/>
    <property type="match status" value="1"/>
</dbReference>
<dbReference type="PROSITE" id="PS00010">
    <property type="entry name" value="ASX_HYDROXYL"/>
    <property type="match status" value="1"/>
</dbReference>
<evidence type="ECO:0000256" key="7">
    <source>
        <dbReference type="SAM" id="Phobius"/>
    </source>
</evidence>
<evidence type="ECO:0000256" key="3">
    <source>
        <dbReference type="ARBA" id="ARBA00022737"/>
    </source>
</evidence>
<evidence type="ECO:0000256" key="5">
    <source>
        <dbReference type="PROSITE-ProRule" id="PRU00076"/>
    </source>
</evidence>